<proteinExistence type="predicted"/>
<feature type="transmembrane region" description="Helical" evidence="6">
    <location>
        <begin position="69"/>
        <end position="90"/>
    </location>
</feature>
<evidence type="ECO:0008006" key="9">
    <source>
        <dbReference type="Google" id="ProtNLM"/>
    </source>
</evidence>
<dbReference type="AlphaFoldDB" id="A0A3L7K3C2"/>
<sequence>MTLYFKKKVIGLKYLKQWKIIGGRTVKTGIAVFFTSLICHLLNWPSVFAVVTSIVTIEPTASDSIRKGMVRFPASAIGAAFAMVLTSYFGDEPLTYAFAAIFTIAICHRLKLHAGMVVATLTAVAMIPATHDHFLINFLVRLGTTTIGLVVSTVVNLFIMPPNYSKIIFNSVHNLYIRTGNILERRMMEILHLQPIEKRTKNLFIDLVNDLRKAEKLCEYQREEWKFHRNSKEEMRQLHYLQKKIHLLRQIVYHLGNIIYMPSSLYCWPENEKEKVLTAIQSLTTIIQEPRAEITAEHNELINELVGTFWEQKGQIPTDHCHHFSPETVILYELLSIHDLLEERRQIQEFEMRRQKALASPIRA</sequence>
<dbReference type="EMBL" id="RCVZ01000002">
    <property type="protein sequence ID" value="RLQ97135.1"/>
    <property type="molecule type" value="Genomic_DNA"/>
</dbReference>
<feature type="transmembrane region" description="Helical" evidence="6">
    <location>
        <begin position="138"/>
        <end position="159"/>
    </location>
</feature>
<name>A0A3L7K3C2_9BACI</name>
<evidence type="ECO:0000256" key="5">
    <source>
        <dbReference type="ARBA" id="ARBA00023136"/>
    </source>
</evidence>
<dbReference type="Proteomes" id="UP000276770">
    <property type="component" value="Unassembled WGS sequence"/>
</dbReference>
<dbReference type="PANTHER" id="PTHR30509">
    <property type="entry name" value="P-HYDROXYBENZOIC ACID EFFLUX PUMP SUBUNIT-RELATED"/>
    <property type="match status" value="1"/>
</dbReference>
<evidence type="ECO:0000313" key="8">
    <source>
        <dbReference type="Proteomes" id="UP000276770"/>
    </source>
</evidence>
<keyword evidence="8" id="KW-1185">Reference proteome</keyword>
<evidence type="ECO:0000313" key="7">
    <source>
        <dbReference type="EMBL" id="RLQ97135.1"/>
    </source>
</evidence>
<evidence type="ECO:0000256" key="3">
    <source>
        <dbReference type="ARBA" id="ARBA00022692"/>
    </source>
</evidence>
<keyword evidence="2" id="KW-1003">Cell membrane</keyword>
<evidence type="ECO:0000256" key="6">
    <source>
        <dbReference type="SAM" id="Phobius"/>
    </source>
</evidence>
<reference evidence="7 8" key="1">
    <citation type="submission" date="2018-10" db="EMBL/GenBank/DDBJ databases">
        <title>Falsibacillus sp. genome draft.</title>
        <authorList>
            <person name="Shi S."/>
        </authorList>
    </citation>
    <scope>NUCLEOTIDE SEQUENCE [LARGE SCALE GENOMIC DNA]</scope>
    <source>
        <strain evidence="7 8">GY 10110</strain>
    </source>
</reference>
<keyword evidence="4 6" id="KW-1133">Transmembrane helix</keyword>
<evidence type="ECO:0000256" key="4">
    <source>
        <dbReference type="ARBA" id="ARBA00022989"/>
    </source>
</evidence>
<dbReference type="OrthoDB" id="2690036at2"/>
<keyword evidence="5 6" id="KW-0472">Membrane</keyword>
<protein>
    <recommendedName>
        <fullName evidence="9">Aromatic acid exporter family protein</fullName>
    </recommendedName>
</protein>
<dbReference type="PANTHER" id="PTHR30509:SF9">
    <property type="entry name" value="MULTIDRUG RESISTANCE PROTEIN MDTO"/>
    <property type="match status" value="1"/>
</dbReference>
<feature type="transmembrane region" description="Helical" evidence="6">
    <location>
        <begin position="30"/>
        <end position="57"/>
    </location>
</feature>
<dbReference type="Pfam" id="PF06081">
    <property type="entry name" value="ArAE_1"/>
    <property type="match status" value="1"/>
</dbReference>
<dbReference type="GO" id="GO:0005886">
    <property type="term" value="C:plasma membrane"/>
    <property type="evidence" value="ECO:0007669"/>
    <property type="project" value="UniProtKB-SubCell"/>
</dbReference>
<comment type="subcellular location">
    <subcellularLocation>
        <location evidence="1">Cell membrane</location>
        <topology evidence="1">Multi-pass membrane protein</topology>
    </subcellularLocation>
</comment>
<evidence type="ECO:0000256" key="1">
    <source>
        <dbReference type="ARBA" id="ARBA00004651"/>
    </source>
</evidence>
<feature type="transmembrane region" description="Helical" evidence="6">
    <location>
        <begin position="96"/>
        <end position="126"/>
    </location>
</feature>
<gene>
    <name evidence="7" type="ORF">D9X91_02985</name>
</gene>
<organism evidence="7 8">
    <name type="scientific">Falsibacillus albus</name>
    <dbReference type="NCBI Taxonomy" id="2478915"/>
    <lineage>
        <taxon>Bacteria</taxon>
        <taxon>Bacillati</taxon>
        <taxon>Bacillota</taxon>
        <taxon>Bacilli</taxon>
        <taxon>Bacillales</taxon>
        <taxon>Bacillaceae</taxon>
        <taxon>Falsibacillus</taxon>
    </lineage>
</organism>
<evidence type="ECO:0000256" key="2">
    <source>
        <dbReference type="ARBA" id="ARBA00022475"/>
    </source>
</evidence>
<accession>A0A3L7K3C2</accession>
<dbReference type="InterPro" id="IPR010343">
    <property type="entry name" value="ArAE_1"/>
</dbReference>
<keyword evidence="3 6" id="KW-0812">Transmembrane</keyword>
<comment type="caution">
    <text evidence="7">The sequence shown here is derived from an EMBL/GenBank/DDBJ whole genome shotgun (WGS) entry which is preliminary data.</text>
</comment>